<feature type="compositionally biased region" description="Basic and acidic residues" evidence="1">
    <location>
        <begin position="497"/>
        <end position="506"/>
    </location>
</feature>
<proteinExistence type="predicted"/>
<feature type="region of interest" description="Disordered" evidence="1">
    <location>
        <begin position="207"/>
        <end position="226"/>
    </location>
</feature>
<evidence type="ECO:0000256" key="1">
    <source>
        <dbReference type="SAM" id="MobiDB-lite"/>
    </source>
</evidence>
<feature type="compositionally biased region" description="Polar residues" evidence="1">
    <location>
        <begin position="267"/>
        <end position="278"/>
    </location>
</feature>
<dbReference type="AlphaFoldDB" id="A0A261EWE3"/>
<feature type="compositionally biased region" description="Low complexity" evidence="1">
    <location>
        <begin position="58"/>
        <end position="71"/>
    </location>
</feature>
<feature type="compositionally biased region" description="Polar residues" evidence="1">
    <location>
        <begin position="78"/>
        <end position="105"/>
    </location>
</feature>
<feature type="region of interest" description="Disordered" evidence="1">
    <location>
        <begin position="496"/>
        <end position="530"/>
    </location>
</feature>
<feature type="region of interest" description="Disordered" evidence="1">
    <location>
        <begin position="1"/>
        <end position="182"/>
    </location>
</feature>
<feature type="compositionally biased region" description="Polar residues" evidence="1">
    <location>
        <begin position="314"/>
        <end position="330"/>
    </location>
</feature>
<comment type="caution">
    <text evidence="3">The sequence shown here is derived from an EMBL/GenBank/DDBJ whole genome shotgun (WGS) entry which is preliminary data.</text>
</comment>
<feature type="compositionally biased region" description="Low complexity" evidence="1">
    <location>
        <begin position="617"/>
        <end position="635"/>
    </location>
</feature>
<protein>
    <recommendedName>
        <fullName evidence="5">Sugar-binding protein</fullName>
    </recommendedName>
</protein>
<feature type="compositionally biased region" description="Low complexity" evidence="1">
    <location>
        <begin position="211"/>
        <end position="226"/>
    </location>
</feature>
<evidence type="ECO:0000313" key="3">
    <source>
        <dbReference type="EMBL" id="OZG51171.1"/>
    </source>
</evidence>
<keyword evidence="2" id="KW-0472">Membrane</keyword>
<gene>
    <name evidence="3" type="ORF">PSSU_1108</name>
</gene>
<dbReference type="EMBL" id="MWWQ01000009">
    <property type="protein sequence ID" value="OZG51171.1"/>
    <property type="molecule type" value="Genomic_DNA"/>
</dbReference>
<feature type="compositionally biased region" description="Low complexity" evidence="1">
    <location>
        <begin position="507"/>
        <end position="530"/>
    </location>
</feature>
<feature type="compositionally biased region" description="Low complexity" evidence="1">
    <location>
        <begin position="118"/>
        <end position="150"/>
    </location>
</feature>
<feature type="region of interest" description="Disordered" evidence="1">
    <location>
        <begin position="266"/>
        <end position="355"/>
    </location>
</feature>
<feature type="compositionally biased region" description="Polar residues" evidence="1">
    <location>
        <begin position="167"/>
        <end position="177"/>
    </location>
</feature>
<keyword evidence="4" id="KW-1185">Reference proteome</keyword>
<feature type="compositionally biased region" description="Polar residues" evidence="1">
    <location>
        <begin position="636"/>
        <end position="645"/>
    </location>
</feature>
<evidence type="ECO:0000256" key="2">
    <source>
        <dbReference type="SAM" id="Phobius"/>
    </source>
</evidence>
<accession>A0A261EWE3</accession>
<dbReference type="RefSeq" id="WP_094691455.1">
    <property type="nucleotide sequence ID" value="NZ_MWWQ01000009.1"/>
</dbReference>
<dbReference type="Proteomes" id="UP000216454">
    <property type="component" value="Unassembled WGS sequence"/>
</dbReference>
<keyword evidence="2" id="KW-1133">Transmembrane helix</keyword>
<name>A0A261EWE3_9BIFI</name>
<feature type="region of interest" description="Disordered" evidence="1">
    <location>
        <begin position="599"/>
        <end position="645"/>
    </location>
</feature>
<organism evidence="3 4">
    <name type="scientific">Pseudoscardovia suis</name>
    <dbReference type="NCBI Taxonomy" id="987063"/>
    <lineage>
        <taxon>Bacteria</taxon>
        <taxon>Bacillati</taxon>
        <taxon>Actinomycetota</taxon>
        <taxon>Actinomycetes</taxon>
        <taxon>Bifidobacteriales</taxon>
        <taxon>Bifidobacteriaceae</taxon>
        <taxon>Pseudoscardovia</taxon>
    </lineage>
</organism>
<dbReference type="OrthoDB" id="10021047at2"/>
<reference evidence="3 4" key="1">
    <citation type="journal article" date="2017" name="BMC Genomics">
        <title>Comparative genomic and phylogenomic analyses of the Bifidobacteriaceae family.</title>
        <authorList>
            <person name="Lugli G.A."/>
            <person name="Milani C."/>
            <person name="Turroni F."/>
            <person name="Duranti S."/>
            <person name="Mancabelli L."/>
            <person name="Mangifesta M."/>
            <person name="Ferrario C."/>
            <person name="Modesto M."/>
            <person name="Mattarelli P."/>
            <person name="Jiri K."/>
            <person name="van Sinderen D."/>
            <person name="Ventura M."/>
        </authorList>
    </citation>
    <scope>NUCLEOTIDE SEQUENCE [LARGE SCALE GENOMIC DNA]</scope>
    <source>
        <strain evidence="3 4">DSM 24744</strain>
    </source>
</reference>
<evidence type="ECO:0000313" key="4">
    <source>
        <dbReference type="Proteomes" id="UP000216454"/>
    </source>
</evidence>
<keyword evidence="2" id="KW-0812">Transmembrane</keyword>
<sequence length="645" mass="66799">MPYSDDASQQRDDSADTQATQAYNPFAETMAGEEMPIAATSVPAPATTQQVSGLPHTPVAQSMPAPASVPAAPTPDPISSSFPMPTQQVPAPSNAQPTQPMQEAPTQAMPPLPQQSIPTQQFAAAQTTQATQPLQSSQATQPTQPTQPLQDMAMQQLDDPYAGRRMATQSMNFSSRPSVLPRSASEDALMGATGVVGAPIGSAQARDAAETQVMQPTVSVPPTMPMTAGQTQTIAYGQNPYAAVAPTPDADAADAATMAYGGRIPRSAQSARMSSTATPGYAGDEDSVSMESAPAYGTQTFGTMPPVSADATGYGQQSVAANRQGSNPSDEFTAIVGSDDSSSHSSHRDEGSSSTGKTARVIAIIVVVVLVIVGIAVALSRKSKSNPGQVASSSANATTSLASCQESVNRYNDSRNRWNSVVSEASATSAITADQVQDASTVANLQLALKATVPDLTQCDTSATDTQLQQTTSLNNDAADTLQKNADAVTAAAQKVTDSKSAKDSADASASAEASQQQQQEEAQQLAQAQTDLKTAIDAANAQLSEAQQRLGPTDPNVQQFQQEIAASQQVLNNSSADYATVTGSTNTLTSATSYMKRQVDSATVSAAPDTNPQPQPSEQTQQDQQTQSDQGSESNQQESANQGQ</sequence>
<feature type="compositionally biased region" description="Polar residues" evidence="1">
    <location>
        <begin position="599"/>
        <end position="613"/>
    </location>
</feature>
<evidence type="ECO:0008006" key="5">
    <source>
        <dbReference type="Google" id="ProtNLM"/>
    </source>
</evidence>
<feature type="transmembrane region" description="Helical" evidence="2">
    <location>
        <begin position="361"/>
        <end position="379"/>
    </location>
</feature>